<feature type="domain" description="Putative restriction endonuclease" evidence="1">
    <location>
        <begin position="12"/>
        <end position="177"/>
    </location>
</feature>
<evidence type="ECO:0000259" key="1">
    <source>
        <dbReference type="Pfam" id="PF05685"/>
    </source>
</evidence>
<proteinExistence type="predicted"/>
<dbReference type="RefSeq" id="WP_344536484.1">
    <property type="nucleotide sequence ID" value="NZ_BAAATD010000001.1"/>
</dbReference>
<dbReference type="InterPro" id="IPR011335">
    <property type="entry name" value="Restrct_endonuc-II-like"/>
</dbReference>
<protein>
    <recommendedName>
        <fullName evidence="1">Putative restriction endonuclease domain-containing protein</fullName>
    </recommendedName>
</protein>
<dbReference type="Pfam" id="PF05685">
    <property type="entry name" value="Uma2"/>
    <property type="match status" value="1"/>
</dbReference>
<accession>A0ABN3PCC7</accession>
<evidence type="ECO:0000313" key="2">
    <source>
        <dbReference type="EMBL" id="GAA2572681.1"/>
    </source>
</evidence>
<gene>
    <name evidence="2" type="ORF">GCM10010411_00350</name>
</gene>
<name>A0ABN3PCC7_9ACTN</name>
<dbReference type="PANTHER" id="PTHR35400">
    <property type="entry name" value="SLR1083 PROTEIN"/>
    <property type="match status" value="1"/>
</dbReference>
<dbReference type="PANTHER" id="PTHR35400:SF3">
    <property type="entry name" value="SLL1072 PROTEIN"/>
    <property type="match status" value="1"/>
</dbReference>
<dbReference type="Proteomes" id="UP001501509">
    <property type="component" value="Unassembled WGS sequence"/>
</dbReference>
<reference evidence="2 3" key="1">
    <citation type="journal article" date="2019" name="Int. J. Syst. Evol. Microbiol.">
        <title>The Global Catalogue of Microorganisms (GCM) 10K type strain sequencing project: providing services to taxonomists for standard genome sequencing and annotation.</title>
        <authorList>
            <consortium name="The Broad Institute Genomics Platform"/>
            <consortium name="The Broad Institute Genome Sequencing Center for Infectious Disease"/>
            <person name="Wu L."/>
            <person name="Ma J."/>
        </authorList>
    </citation>
    <scope>NUCLEOTIDE SEQUENCE [LARGE SCALE GENOMIC DNA]</scope>
    <source>
        <strain evidence="2 3">JCM 6833</strain>
    </source>
</reference>
<dbReference type="SUPFAM" id="SSF52980">
    <property type="entry name" value="Restriction endonuclease-like"/>
    <property type="match status" value="1"/>
</dbReference>
<sequence length="210" mass="23333">MGETFPEVTLDLYLSMPEDLASRIEVEDGRIIHCEPPSPSHNRIQRNLVVALLDLAEKHGRASRPCLDVNSGLDVLFAETPRFHYRRPDAIVYRCVPRDRGGERKDKPTAADVMIAVEVVSSATVTEDLDTKRELYAKAGIPHYWIIRMAGDDGVAVSVERLSLSADQTYVSGGVSLRGKDLLAVDVVDPFRMAVTWEQLDRGFPSARSN</sequence>
<keyword evidence="3" id="KW-1185">Reference proteome</keyword>
<organism evidence="2 3">
    <name type="scientific">Actinomadura fulvescens</name>
    <dbReference type="NCBI Taxonomy" id="46160"/>
    <lineage>
        <taxon>Bacteria</taxon>
        <taxon>Bacillati</taxon>
        <taxon>Actinomycetota</taxon>
        <taxon>Actinomycetes</taxon>
        <taxon>Streptosporangiales</taxon>
        <taxon>Thermomonosporaceae</taxon>
        <taxon>Actinomadura</taxon>
    </lineage>
</organism>
<dbReference type="CDD" id="cd06260">
    <property type="entry name" value="DUF820-like"/>
    <property type="match status" value="1"/>
</dbReference>
<comment type="caution">
    <text evidence="2">The sequence shown here is derived from an EMBL/GenBank/DDBJ whole genome shotgun (WGS) entry which is preliminary data.</text>
</comment>
<evidence type="ECO:0000313" key="3">
    <source>
        <dbReference type="Proteomes" id="UP001501509"/>
    </source>
</evidence>
<dbReference type="Gene3D" id="3.90.1570.10">
    <property type="entry name" value="tt1808, chain A"/>
    <property type="match status" value="1"/>
</dbReference>
<dbReference type="EMBL" id="BAAATD010000001">
    <property type="protein sequence ID" value="GAA2572681.1"/>
    <property type="molecule type" value="Genomic_DNA"/>
</dbReference>
<dbReference type="InterPro" id="IPR008538">
    <property type="entry name" value="Uma2"/>
</dbReference>
<dbReference type="InterPro" id="IPR012296">
    <property type="entry name" value="Nuclease_put_TT1808"/>
</dbReference>